<dbReference type="Gene3D" id="3.40.50.2300">
    <property type="match status" value="1"/>
</dbReference>
<keyword evidence="11" id="KW-1185">Reference proteome</keyword>
<feature type="domain" description="OmpR/PhoB-type" evidence="9">
    <location>
        <begin position="146"/>
        <end position="246"/>
    </location>
</feature>
<dbReference type="CDD" id="cd00383">
    <property type="entry name" value="trans_reg_C"/>
    <property type="match status" value="1"/>
</dbReference>
<name>A0ABW8JZB7_9GAMM</name>
<dbReference type="SMART" id="SM00862">
    <property type="entry name" value="Trans_reg_C"/>
    <property type="match status" value="1"/>
</dbReference>
<dbReference type="Gene3D" id="6.10.250.690">
    <property type="match status" value="1"/>
</dbReference>
<evidence type="ECO:0000256" key="2">
    <source>
        <dbReference type="ARBA" id="ARBA00023012"/>
    </source>
</evidence>
<dbReference type="Pfam" id="PF00486">
    <property type="entry name" value="Trans_reg_C"/>
    <property type="match status" value="1"/>
</dbReference>
<sequence length="251" mass="27663">MSNPHPTESPPCPPATHLLVVDDDAEVGSLLQRYFTGQGFRVSAVGDGRTMRACLAQESVQLVLLDLGLPGEDGFELTRELHEHWRGPVIIVTGRGESVDRVVGLELGADDYVTKPFDLRELLARVRSVLRRASEAGRGNANGPAPTCYGFAGYRLDPQARRLTNPQGVSVPLTHGEFELLSLFVEHPQQVLSRDDLMTRIHGRDAGPYDRAIDVQIGRLRRKIEPDPARPTLIKAIRGSGYLFAEAVQRE</sequence>
<dbReference type="SUPFAM" id="SSF52172">
    <property type="entry name" value="CheY-like"/>
    <property type="match status" value="1"/>
</dbReference>
<feature type="domain" description="Response regulatory" evidence="8">
    <location>
        <begin position="17"/>
        <end position="130"/>
    </location>
</feature>
<organism evidence="10 11">
    <name type="scientific">Dyella ginsengisoli</name>
    <dbReference type="NCBI Taxonomy" id="363848"/>
    <lineage>
        <taxon>Bacteria</taxon>
        <taxon>Pseudomonadati</taxon>
        <taxon>Pseudomonadota</taxon>
        <taxon>Gammaproteobacteria</taxon>
        <taxon>Lysobacterales</taxon>
        <taxon>Rhodanobacteraceae</taxon>
        <taxon>Dyella</taxon>
    </lineage>
</organism>
<dbReference type="SMART" id="SM00448">
    <property type="entry name" value="REC"/>
    <property type="match status" value="1"/>
</dbReference>
<dbReference type="Pfam" id="PF00072">
    <property type="entry name" value="Response_reg"/>
    <property type="match status" value="1"/>
</dbReference>
<evidence type="ECO:0000259" key="8">
    <source>
        <dbReference type="PROSITE" id="PS50110"/>
    </source>
</evidence>
<dbReference type="InterPro" id="IPR011006">
    <property type="entry name" value="CheY-like_superfamily"/>
</dbReference>
<dbReference type="Proteomes" id="UP001620460">
    <property type="component" value="Unassembled WGS sequence"/>
</dbReference>
<keyword evidence="3" id="KW-0805">Transcription regulation</keyword>
<evidence type="ECO:0000256" key="5">
    <source>
        <dbReference type="ARBA" id="ARBA00023163"/>
    </source>
</evidence>
<dbReference type="PROSITE" id="PS50110">
    <property type="entry name" value="RESPONSE_REGULATORY"/>
    <property type="match status" value="1"/>
</dbReference>
<proteinExistence type="predicted"/>
<feature type="modified residue" description="4-aspartylphosphate" evidence="6">
    <location>
        <position position="66"/>
    </location>
</feature>
<dbReference type="Gene3D" id="1.10.10.10">
    <property type="entry name" value="Winged helix-like DNA-binding domain superfamily/Winged helix DNA-binding domain"/>
    <property type="match status" value="1"/>
</dbReference>
<evidence type="ECO:0000256" key="6">
    <source>
        <dbReference type="PROSITE-ProRule" id="PRU00169"/>
    </source>
</evidence>
<evidence type="ECO:0000313" key="10">
    <source>
        <dbReference type="EMBL" id="MFK2905030.1"/>
    </source>
</evidence>
<comment type="caution">
    <text evidence="10">The sequence shown here is derived from an EMBL/GenBank/DDBJ whole genome shotgun (WGS) entry which is preliminary data.</text>
</comment>
<evidence type="ECO:0000256" key="7">
    <source>
        <dbReference type="PROSITE-ProRule" id="PRU01091"/>
    </source>
</evidence>
<evidence type="ECO:0000313" key="11">
    <source>
        <dbReference type="Proteomes" id="UP001620460"/>
    </source>
</evidence>
<evidence type="ECO:0000256" key="3">
    <source>
        <dbReference type="ARBA" id="ARBA00023015"/>
    </source>
</evidence>
<evidence type="ECO:0000256" key="4">
    <source>
        <dbReference type="ARBA" id="ARBA00023125"/>
    </source>
</evidence>
<dbReference type="InterPro" id="IPR001867">
    <property type="entry name" value="OmpR/PhoB-type_DNA-bd"/>
</dbReference>
<evidence type="ECO:0000259" key="9">
    <source>
        <dbReference type="PROSITE" id="PS51755"/>
    </source>
</evidence>
<dbReference type="SUPFAM" id="SSF46894">
    <property type="entry name" value="C-terminal effector domain of the bipartite response regulators"/>
    <property type="match status" value="1"/>
</dbReference>
<dbReference type="PANTHER" id="PTHR48111:SF4">
    <property type="entry name" value="DNA-BINDING DUAL TRANSCRIPTIONAL REGULATOR OMPR"/>
    <property type="match status" value="1"/>
</dbReference>
<dbReference type="EMBL" id="JADIKM010000003">
    <property type="protein sequence ID" value="MFK2905030.1"/>
    <property type="molecule type" value="Genomic_DNA"/>
</dbReference>
<keyword evidence="1 6" id="KW-0597">Phosphoprotein</keyword>
<dbReference type="RefSeq" id="WP_404634091.1">
    <property type="nucleotide sequence ID" value="NZ_JADIKM010000003.1"/>
</dbReference>
<evidence type="ECO:0000256" key="1">
    <source>
        <dbReference type="ARBA" id="ARBA00022553"/>
    </source>
</evidence>
<dbReference type="InterPro" id="IPR016032">
    <property type="entry name" value="Sig_transdc_resp-reg_C-effctor"/>
</dbReference>
<feature type="DNA-binding region" description="OmpR/PhoB-type" evidence="7">
    <location>
        <begin position="146"/>
        <end position="246"/>
    </location>
</feature>
<reference evidence="10 11" key="1">
    <citation type="submission" date="2020-10" db="EMBL/GenBank/DDBJ databases">
        <title>Phylogeny of dyella-like bacteria.</title>
        <authorList>
            <person name="Fu J."/>
        </authorList>
    </citation>
    <scope>NUCLEOTIDE SEQUENCE [LARGE SCALE GENOMIC DNA]</scope>
    <source>
        <strain evidence="10 11">Gsoil3046</strain>
    </source>
</reference>
<dbReference type="PROSITE" id="PS51755">
    <property type="entry name" value="OMPR_PHOB"/>
    <property type="match status" value="1"/>
</dbReference>
<dbReference type="InterPro" id="IPR039420">
    <property type="entry name" value="WalR-like"/>
</dbReference>
<keyword evidence="2" id="KW-0902">Two-component regulatory system</keyword>
<dbReference type="PANTHER" id="PTHR48111">
    <property type="entry name" value="REGULATOR OF RPOS"/>
    <property type="match status" value="1"/>
</dbReference>
<gene>
    <name evidence="10" type="ORF">ISP17_13795</name>
</gene>
<keyword evidence="5" id="KW-0804">Transcription</keyword>
<protein>
    <submittedName>
        <fullName evidence="10">Response regulator transcription factor</fullName>
    </submittedName>
</protein>
<dbReference type="InterPro" id="IPR001789">
    <property type="entry name" value="Sig_transdc_resp-reg_receiver"/>
</dbReference>
<accession>A0ABW8JZB7</accession>
<dbReference type="InterPro" id="IPR036388">
    <property type="entry name" value="WH-like_DNA-bd_sf"/>
</dbReference>
<keyword evidence="4 7" id="KW-0238">DNA-binding</keyword>